<keyword evidence="2" id="KW-0645">Protease</keyword>
<comment type="similarity">
    <text evidence="1">Belongs to the peptidase C48 family.</text>
</comment>
<protein>
    <recommendedName>
        <fullName evidence="5">Ubiquitin-like protease family profile domain-containing protein</fullName>
    </recommendedName>
</protein>
<evidence type="ECO:0000313" key="6">
    <source>
        <dbReference type="EMBL" id="RYO95253.1"/>
    </source>
</evidence>
<dbReference type="Gene3D" id="3.40.395.10">
    <property type="entry name" value="Adenoviral Proteinase, Chain A"/>
    <property type="match status" value="1"/>
</dbReference>
<evidence type="ECO:0000259" key="5">
    <source>
        <dbReference type="PROSITE" id="PS50600"/>
    </source>
</evidence>
<organism evidence="6 7">
    <name type="scientific">Monosporascus cannonballus</name>
    <dbReference type="NCBI Taxonomy" id="155416"/>
    <lineage>
        <taxon>Eukaryota</taxon>
        <taxon>Fungi</taxon>
        <taxon>Dikarya</taxon>
        <taxon>Ascomycota</taxon>
        <taxon>Pezizomycotina</taxon>
        <taxon>Sordariomycetes</taxon>
        <taxon>Xylariomycetidae</taxon>
        <taxon>Xylariales</taxon>
        <taxon>Xylariales incertae sedis</taxon>
        <taxon>Monosporascus</taxon>
    </lineage>
</organism>
<dbReference type="PROSITE" id="PS50600">
    <property type="entry name" value="ULP_PROTEASE"/>
    <property type="match status" value="1"/>
</dbReference>
<reference evidence="6 7" key="1">
    <citation type="submission" date="2018-06" db="EMBL/GenBank/DDBJ databases">
        <title>Complete Genomes of Monosporascus.</title>
        <authorList>
            <person name="Robinson A.J."/>
            <person name="Natvig D.O."/>
        </authorList>
    </citation>
    <scope>NUCLEOTIDE SEQUENCE [LARGE SCALE GENOMIC DNA]</scope>
    <source>
        <strain evidence="6 7">CBS 609.92</strain>
    </source>
</reference>
<dbReference type="SUPFAM" id="SSF54001">
    <property type="entry name" value="Cysteine proteinases"/>
    <property type="match status" value="1"/>
</dbReference>
<evidence type="ECO:0000256" key="1">
    <source>
        <dbReference type="ARBA" id="ARBA00005234"/>
    </source>
</evidence>
<feature type="region of interest" description="Disordered" evidence="4">
    <location>
        <begin position="426"/>
        <end position="449"/>
    </location>
</feature>
<evidence type="ECO:0000256" key="4">
    <source>
        <dbReference type="SAM" id="MobiDB-lite"/>
    </source>
</evidence>
<sequence>MAQDPLRLFKEFISAAASVEIFPRPEYLVAVQTLCEKAPVIARFLVKEIPRHLQEDGDEADLEGQKERVDNTVKSPGEIAAWNVTPQASAEISGHSNDQPLSLERLPGSAVFVGNSSSALVLPSADTFAAGIQGQSTTVSDRTQEGGIAESSCAGTQIPINQRPAIPPHKPGPGPAIPFTALIHGKNGDIGTTSGHGGLAVQARFAQLAGHSTARPTTAPDDRNLTAEISPTRLMDLDEPNNLVPAASPFEPEQQLVKPEVLRSTPEAQIIPHEQQSPQTEEIPRTNGPVRLETSTLRNILGEMIDVVAELSRSQGEPPTGAHSAILRGLQPGVHPLPRDNEVAGFDTIWTTDPITWSGHIWINILEAGERRSRKTTIFNMIEYMGVSVWYDAQVAAFEAPLTKRGKQRKRVASLLLDSLLKKENKEEKPRERRKLALGNAGEDLSTGHSANISKDVALRRRRRIIERAGKGHQYSRREGRTDLSLFLASLESRGMLPSEEISELQAKFGLETESIPKASANANVDDLTARLYQLVDKSDSDEVVVGDAVELSLESFDGLRSDQWLDMWLIAAAMELTDKPSCVRYDLSVPLDQDNDGKVVPIAKPFGLWRRKIDKYRREIKDDARQIYFCPLNLDTDHFTLLEINEQQRMIYHYNSMAGHDVTRSKAKRTRAEFKDLGFGYEEAPCPQQQDGSSCGLMVIRNAALRMNGHGVGNWDDKLRFNFSTLAESMPLMSRRRTRATSLE</sequence>
<evidence type="ECO:0000313" key="7">
    <source>
        <dbReference type="Proteomes" id="UP000294003"/>
    </source>
</evidence>
<gene>
    <name evidence="6" type="ORF">DL762_000136</name>
</gene>
<comment type="caution">
    <text evidence="6">The sequence shown here is derived from an EMBL/GenBank/DDBJ whole genome shotgun (WGS) entry which is preliminary data.</text>
</comment>
<dbReference type="Pfam" id="PF02902">
    <property type="entry name" value="Peptidase_C48"/>
    <property type="match status" value="1"/>
</dbReference>
<dbReference type="InterPro" id="IPR003653">
    <property type="entry name" value="Peptidase_C48_C"/>
</dbReference>
<evidence type="ECO:0000256" key="2">
    <source>
        <dbReference type="ARBA" id="ARBA00022670"/>
    </source>
</evidence>
<feature type="domain" description="Ubiquitin-like protease family profile" evidence="5">
    <location>
        <begin position="550"/>
        <end position="707"/>
    </location>
</feature>
<proteinExistence type="inferred from homology"/>
<keyword evidence="3" id="KW-0378">Hydrolase</keyword>
<dbReference type="Proteomes" id="UP000294003">
    <property type="component" value="Unassembled WGS sequence"/>
</dbReference>
<accession>A0ABY0HJX1</accession>
<dbReference type="EMBL" id="QJNS01000003">
    <property type="protein sequence ID" value="RYO95253.1"/>
    <property type="molecule type" value="Genomic_DNA"/>
</dbReference>
<dbReference type="InterPro" id="IPR038765">
    <property type="entry name" value="Papain-like_cys_pep_sf"/>
</dbReference>
<keyword evidence="7" id="KW-1185">Reference proteome</keyword>
<name>A0ABY0HJX1_9PEZI</name>
<evidence type="ECO:0000256" key="3">
    <source>
        <dbReference type="ARBA" id="ARBA00022801"/>
    </source>
</evidence>